<comment type="caution">
    <text evidence="2">The sequence shown here is derived from an EMBL/GenBank/DDBJ whole genome shotgun (WGS) entry which is preliminary data.</text>
</comment>
<proteinExistence type="predicted"/>
<feature type="chain" id="PRO_5035851666" evidence="1">
    <location>
        <begin position="17"/>
        <end position="89"/>
    </location>
</feature>
<name>A0A8T2SXI6_CERRI</name>
<sequence>MFLWACHGCMIWMTRLEFFMQANRLIKWQVKSEVHRMVERLVEDDFASRRGEYVKCVYDRFFFALTCLHGVGLMLISKRKNVCCMEEKH</sequence>
<dbReference type="EMBL" id="CM035422">
    <property type="protein sequence ID" value="KAH7372790.1"/>
    <property type="molecule type" value="Genomic_DNA"/>
</dbReference>
<protein>
    <submittedName>
        <fullName evidence="2">Uncharacterized protein</fullName>
    </submittedName>
</protein>
<organism evidence="2 3">
    <name type="scientific">Ceratopteris richardii</name>
    <name type="common">Triangle waterfern</name>
    <dbReference type="NCBI Taxonomy" id="49495"/>
    <lineage>
        <taxon>Eukaryota</taxon>
        <taxon>Viridiplantae</taxon>
        <taxon>Streptophyta</taxon>
        <taxon>Embryophyta</taxon>
        <taxon>Tracheophyta</taxon>
        <taxon>Polypodiopsida</taxon>
        <taxon>Polypodiidae</taxon>
        <taxon>Polypodiales</taxon>
        <taxon>Pteridineae</taxon>
        <taxon>Pteridaceae</taxon>
        <taxon>Parkerioideae</taxon>
        <taxon>Ceratopteris</taxon>
    </lineage>
</organism>
<keyword evidence="3" id="KW-1185">Reference proteome</keyword>
<evidence type="ECO:0000313" key="3">
    <source>
        <dbReference type="Proteomes" id="UP000825935"/>
    </source>
</evidence>
<keyword evidence="1" id="KW-0732">Signal</keyword>
<reference evidence="2" key="1">
    <citation type="submission" date="2021-08" db="EMBL/GenBank/DDBJ databases">
        <title>WGS assembly of Ceratopteris richardii.</title>
        <authorList>
            <person name="Marchant D.B."/>
            <person name="Chen G."/>
            <person name="Jenkins J."/>
            <person name="Shu S."/>
            <person name="Leebens-Mack J."/>
            <person name="Grimwood J."/>
            <person name="Schmutz J."/>
            <person name="Soltis P."/>
            <person name="Soltis D."/>
            <person name="Chen Z.-H."/>
        </authorList>
    </citation>
    <scope>NUCLEOTIDE SEQUENCE</scope>
    <source>
        <strain evidence="2">Whitten #5841</strain>
        <tissue evidence="2">Leaf</tissue>
    </source>
</reference>
<feature type="signal peptide" evidence="1">
    <location>
        <begin position="1"/>
        <end position="16"/>
    </location>
</feature>
<dbReference type="AlphaFoldDB" id="A0A8T2SXI6"/>
<gene>
    <name evidence="2" type="ORF">KP509_17G021200</name>
</gene>
<accession>A0A8T2SXI6</accession>
<dbReference type="Proteomes" id="UP000825935">
    <property type="component" value="Chromosome 17"/>
</dbReference>
<evidence type="ECO:0000256" key="1">
    <source>
        <dbReference type="SAM" id="SignalP"/>
    </source>
</evidence>
<evidence type="ECO:0000313" key="2">
    <source>
        <dbReference type="EMBL" id="KAH7372790.1"/>
    </source>
</evidence>